<dbReference type="eggNOG" id="ENOG502RK8U">
    <property type="taxonomic scope" value="Eukaryota"/>
</dbReference>
<feature type="compositionally biased region" description="Polar residues" evidence="6">
    <location>
        <begin position="111"/>
        <end position="122"/>
    </location>
</feature>
<proteinExistence type="inferred from homology"/>
<dbReference type="EMBL" id="KB706145">
    <property type="protein sequence ID" value="EMR68984.1"/>
    <property type="molecule type" value="Genomic_DNA"/>
</dbReference>
<reference evidence="10" key="1">
    <citation type="journal article" date="2013" name="Genome Announc.">
        <title>Draft genome sequence of the grapevine dieback fungus Eutypa lata UCR-EL1.</title>
        <authorList>
            <person name="Blanco-Ulate B."/>
            <person name="Rolshausen P.E."/>
            <person name="Cantu D."/>
        </authorList>
    </citation>
    <scope>NUCLEOTIDE SEQUENCE [LARGE SCALE GENOMIC DNA]</scope>
    <source>
        <strain evidence="10">UCR-EL1</strain>
    </source>
</reference>
<dbReference type="OMA" id="HYNDMAL"/>
<keyword evidence="3 7" id="KW-1133">Transmembrane helix</keyword>
<keyword evidence="4 7" id="KW-0472">Membrane</keyword>
<organism evidence="9 10">
    <name type="scientific">Eutypa lata (strain UCR-EL1)</name>
    <name type="common">Grapevine dieback disease fungus</name>
    <name type="synonym">Eutypa armeniacae</name>
    <dbReference type="NCBI Taxonomy" id="1287681"/>
    <lineage>
        <taxon>Eukaryota</taxon>
        <taxon>Fungi</taxon>
        <taxon>Dikarya</taxon>
        <taxon>Ascomycota</taxon>
        <taxon>Pezizomycotina</taxon>
        <taxon>Sordariomycetes</taxon>
        <taxon>Xylariomycetidae</taxon>
        <taxon>Xylariales</taxon>
        <taxon>Diatrypaceae</taxon>
        <taxon>Eutypa</taxon>
    </lineage>
</organism>
<feature type="region of interest" description="Disordered" evidence="6">
    <location>
        <begin position="102"/>
        <end position="122"/>
    </location>
</feature>
<sequence>MVWKLQMPTSQKLAVTGIFMLGAFVVGISVARVYFFFSVGANIERAWDITYERAPTIYWSQLEAAIAIVCACLPTLRVLFVDISLETIAKRFASKISLFSGSKSSFRTMPKPSQGSISSASGLQQTGEAIRLSSLDQPHGRDFHGKA</sequence>
<feature type="domain" description="Rhodopsin" evidence="8">
    <location>
        <begin position="1"/>
        <end position="80"/>
    </location>
</feature>
<dbReference type="InterPro" id="IPR049326">
    <property type="entry name" value="Rhodopsin_dom_fungi"/>
</dbReference>
<dbReference type="GO" id="GO:0016020">
    <property type="term" value="C:membrane"/>
    <property type="evidence" value="ECO:0007669"/>
    <property type="project" value="UniProtKB-SubCell"/>
</dbReference>
<evidence type="ECO:0000313" key="9">
    <source>
        <dbReference type="EMBL" id="EMR68984.1"/>
    </source>
</evidence>
<name>M7SR63_EUTLA</name>
<dbReference type="InterPro" id="IPR052337">
    <property type="entry name" value="SAT4-like"/>
</dbReference>
<keyword evidence="10" id="KW-1185">Reference proteome</keyword>
<evidence type="ECO:0000256" key="2">
    <source>
        <dbReference type="ARBA" id="ARBA00022692"/>
    </source>
</evidence>
<evidence type="ECO:0000259" key="8">
    <source>
        <dbReference type="Pfam" id="PF20684"/>
    </source>
</evidence>
<evidence type="ECO:0000313" key="10">
    <source>
        <dbReference type="Proteomes" id="UP000012174"/>
    </source>
</evidence>
<evidence type="ECO:0000256" key="3">
    <source>
        <dbReference type="ARBA" id="ARBA00022989"/>
    </source>
</evidence>
<evidence type="ECO:0000256" key="4">
    <source>
        <dbReference type="ARBA" id="ARBA00023136"/>
    </source>
</evidence>
<comment type="similarity">
    <text evidence="5">Belongs to the SAT4 family.</text>
</comment>
<dbReference type="Pfam" id="PF20684">
    <property type="entry name" value="Fung_rhodopsin"/>
    <property type="match status" value="1"/>
</dbReference>
<evidence type="ECO:0000256" key="5">
    <source>
        <dbReference type="ARBA" id="ARBA00038359"/>
    </source>
</evidence>
<comment type="subcellular location">
    <subcellularLocation>
        <location evidence="1">Membrane</location>
        <topology evidence="1">Multi-pass membrane protein</topology>
    </subcellularLocation>
</comment>
<feature type="transmembrane region" description="Helical" evidence="7">
    <location>
        <begin position="12"/>
        <end position="37"/>
    </location>
</feature>
<dbReference type="KEGG" id="ela:UCREL1_4002"/>
<dbReference type="HOGENOM" id="CLU_1768049_0_0_1"/>
<dbReference type="OrthoDB" id="5393606at2759"/>
<dbReference type="AlphaFoldDB" id="M7SR63"/>
<evidence type="ECO:0000256" key="6">
    <source>
        <dbReference type="SAM" id="MobiDB-lite"/>
    </source>
</evidence>
<feature type="transmembrane region" description="Helical" evidence="7">
    <location>
        <begin position="57"/>
        <end position="80"/>
    </location>
</feature>
<evidence type="ECO:0000256" key="1">
    <source>
        <dbReference type="ARBA" id="ARBA00004141"/>
    </source>
</evidence>
<gene>
    <name evidence="9" type="ORF">UCREL1_4002</name>
</gene>
<keyword evidence="2 7" id="KW-0812">Transmembrane</keyword>
<evidence type="ECO:0000256" key="7">
    <source>
        <dbReference type="SAM" id="Phobius"/>
    </source>
</evidence>
<dbReference type="PANTHER" id="PTHR33048">
    <property type="entry name" value="PTH11-LIKE INTEGRAL MEMBRANE PROTEIN (AFU_ORTHOLOGUE AFUA_5G11245)"/>
    <property type="match status" value="1"/>
</dbReference>
<dbReference type="Proteomes" id="UP000012174">
    <property type="component" value="Unassembled WGS sequence"/>
</dbReference>
<protein>
    <submittedName>
        <fullName evidence="9">Putative integral membrane protein pth11-protein</fullName>
    </submittedName>
</protein>
<accession>M7SR63</accession>
<dbReference type="PANTHER" id="PTHR33048:SF47">
    <property type="entry name" value="INTEGRAL MEMBRANE PROTEIN-RELATED"/>
    <property type="match status" value="1"/>
</dbReference>